<dbReference type="SUPFAM" id="SSF50998">
    <property type="entry name" value="Quinoprotein alcohol dehydrogenase-like"/>
    <property type="match status" value="1"/>
</dbReference>
<feature type="compositionally biased region" description="Gly residues" evidence="1">
    <location>
        <begin position="432"/>
        <end position="444"/>
    </location>
</feature>
<dbReference type="PROSITE" id="PS51318">
    <property type="entry name" value="TAT"/>
    <property type="match status" value="1"/>
</dbReference>
<gene>
    <name evidence="2" type="ORF">ACFSBT_00590</name>
</gene>
<protein>
    <submittedName>
        <fullName evidence="2">LVIVD repeat-containing protein</fullName>
    </submittedName>
</protein>
<proteinExistence type="predicted"/>
<sequence>MESPELGRRRVLQSLGAAATLPALSRIAGARSTTQDEYGPLGRVEVPGTTEAIVSGDVVYLATTTGFATVDVSDPANPTVLAEERDLLADHENGPMRQIYDVKVDGEQLLVAGPANTQQGVVNALVLYDVSDPASPEQVTVYETESANHNVFFTDGVAYRPNNFARGQASNPVVMIDVEAGEELGRWSPADENEAWGEVPPYFHVLHDMYVQDGVAYLAYWDAGTWLLDVSDPASPSVVAHVRGRPPEELANAGQGEYTQPPGNDHYVAVNEDASLLGVGAESWDSEADADSDGPSGIELFDISDPANPESLSTITPPPTPDPTYGGVWTTSHNFEFSNGRLYTSWYQGGVKVFDLSDPASPGVLREWADRENASFWTAQVLTPGETFVASSEDHNGEGFFGGLMVFPDAPLDERSTRTQTPTPTDTPVDTGGNGTGTGDGSGGSSPSSPTTSGSEASSVPATDATTADPTEDSSGTGPGFGVAAGVAGTGLAAWRLLRNREDSE</sequence>
<evidence type="ECO:0000256" key="1">
    <source>
        <dbReference type="SAM" id="MobiDB-lite"/>
    </source>
</evidence>
<dbReference type="Proteomes" id="UP001597187">
    <property type="component" value="Unassembled WGS sequence"/>
</dbReference>
<feature type="compositionally biased region" description="Low complexity" evidence="1">
    <location>
        <begin position="418"/>
        <end position="431"/>
    </location>
</feature>
<dbReference type="AlphaFoldDB" id="A0ABD6AQ52"/>
<evidence type="ECO:0000313" key="2">
    <source>
        <dbReference type="EMBL" id="MFD1511772.1"/>
    </source>
</evidence>
<keyword evidence="3" id="KW-1185">Reference proteome</keyword>
<dbReference type="EMBL" id="JBHUDC010000001">
    <property type="protein sequence ID" value="MFD1511772.1"/>
    <property type="molecule type" value="Genomic_DNA"/>
</dbReference>
<evidence type="ECO:0000313" key="3">
    <source>
        <dbReference type="Proteomes" id="UP001597187"/>
    </source>
</evidence>
<feature type="region of interest" description="Disordered" evidence="1">
    <location>
        <begin position="400"/>
        <end position="485"/>
    </location>
</feature>
<name>A0ABD6AQ52_9EURY</name>
<reference evidence="2 3" key="1">
    <citation type="journal article" date="2019" name="Int. J. Syst. Evol. Microbiol.">
        <title>The Global Catalogue of Microorganisms (GCM) 10K type strain sequencing project: providing services to taxonomists for standard genome sequencing and annotation.</title>
        <authorList>
            <consortium name="The Broad Institute Genomics Platform"/>
            <consortium name="The Broad Institute Genome Sequencing Center for Infectious Disease"/>
            <person name="Wu L."/>
            <person name="Ma J."/>
        </authorList>
    </citation>
    <scope>NUCLEOTIDE SEQUENCE [LARGE SCALE GENOMIC DNA]</scope>
    <source>
        <strain evidence="2 3">CGMCC 1.12563</strain>
    </source>
</reference>
<dbReference type="Pfam" id="PF08309">
    <property type="entry name" value="LVIVD"/>
    <property type="match status" value="3"/>
</dbReference>
<comment type="caution">
    <text evidence="2">The sequence shown here is derived from an EMBL/GenBank/DDBJ whole genome shotgun (WGS) entry which is preliminary data.</text>
</comment>
<dbReference type="InterPro" id="IPR013211">
    <property type="entry name" value="LVIVD"/>
</dbReference>
<dbReference type="RefSeq" id="WP_250871757.1">
    <property type="nucleotide sequence ID" value="NZ_JALXFV010000001.1"/>
</dbReference>
<dbReference type="InterPro" id="IPR006311">
    <property type="entry name" value="TAT_signal"/>
</dbReference>
<accession>A0ABD6AQ52</accession>
<dbReference type="InterPro" id="IPR011047">
    <property type="entry name" value="Quinoprotein_ADH-like_sf"/>
</dbReference>
<feature type="region of interest" description="Disordered" evidence="1">
    <location>
        <begin position="282"/>
        <end position="324"/>
    </location>
</feature>
<organism evidence="2 3">
    <name type="scientific">Halomarina rubra</name>
    <dbReference type="NCBI Taxonomy" id="2071873"/>
    <lineage>
        <taxon>Archaea</taxon>
        <taxon>Methanobacteriati</taxon>
        <taxon>Methanobacteriota</taxon>
        <taxon>Stenosarchaea group</taxon>
        <taxon>Halobacteria</taxon>
        <taxon>Halobacteriales</taxon>
        <taxon>Natronomonadaceae</taxon>
        <taxon>Halomarina</taxon>
    </lineage>
</organism>
<feature type="compositionally biased region" description="Low complexity" evidence="1">
    <location>
        <begin position="445"/>
        <end position="476"/>
    </location>
</feature>